<dbReference type="InterPro" id="IPR023214">
    <property type="entry name" value="HAD_sf"/>
</dbReference>
<dbReference type="Pfam" id="PF13242">
    <property type="entry name" value="Hydrolase_like"/>
    <property type="match status" value="1"/>
</dbReference>
<proteinExistence type="predicted"/>
<dbReference type="Pfam" id="PF13344">
    <property type="entry name" value="Hydrolase_6"/>
    <property type="match status" value="1"/>
</dbReference>
<dbReference type="PANTHER" id="PTHR19288:SF95">
    <property type="entry name" value="D-GLYCEROL 3-PHOSPHATE PHOSPHATASE"/>
    <property type="match status" value="1"/>
</dbReference>
<dbReference type="Proteomes" id="UP001318300">
    <property type="component" value="Unassembled WGS sequence"/>
</dbReference>
<keyword evidence="1" id="KW-0378">Hydrolase</keyword>
<protein>
    <submittedName>
        <fullName evidence="1">HAD superfamily hydrolase (TIGR01450 family)</fullName>
    </submittedName>
</protein>
<keyword evidence="2" id="KW-1185">Reference proteome</keyword>
<dbReference type="NCBIfam" id="TIGR01549">
    <property type="entry name" value="HAD-SF-IA-v1"/>
    <property type="match status" value="1"/>
</dbReference>
<evidence type="ECO:0000313" key="2">
    <source>
        <dbReference type="Proteomes" id="UP001318300"/>
    </source>
</evidence>
<name>A0ABX0TC47_9MICO</name>
<dbReference type="SUPFAM" id="SSF56784">
    <property type="entry name" value="HAD-like"/>
    <property type="match status" value="1"/>
</dbReference>
<dbReference type="RefSeq" id="WP_341849925.1">
    <property type="nucleotide sequence ID" value="NZ_JAAOYO010000005.1"/>
</dbReference>
<organism evidence="1 2">
    <name type="scientific">Curtobacterium salicis</name>
    <dbReference type="NCBI Taxonomy" id="1779862"/>
    <lineage>
        <taxon>Bacteria</taxon>
        <taxon>Bacillati</taxon>
        <taxon>Actinomycetota</taxon>
        <taxon>Actinomycetes</taxon>
        <taxon>Micrococcales</taxon>
        <taxon>Microbacteriaceae</taxon>
        <taxon>Curtobacterium</taxon>
    </lineage>
</organism>
<dbReference type="InterPro" id="IPR006439">
    <property type="entry name" value="HAD-SF_hydro_IA"/>
</dbReference>
<dbReference type="PANTHER" id="PTHR19288">
    <property type="entry name" value="4-NITROPHENYLPHOSPHATASE-RELATED"/>
    <property type="match status" value="1"/>
</dbReference>
<comment type="caution">
    <text evidence="1">The sequence shown here is derived from an EMBL/GenBank/DDBJ whole genome shotgun (WGS) entry which is preliminary data.</text>
</comment>
<dbReference type="NCBIfam" id="TIGR01460">
    <property type="entry name" value="HAD-SF-IIA"/>
    <property type="match status" value="1"/>
</dbReference>
<accession>A0ABX0TC47</accession>
<evidence type="ECO:0000313" key="1">
    <source>
        <dbReference type="EMBL" id="NII42612.1"/>
    </source>
</evidence>
<dbReference type="Gene3D" id="3.40.50.1000">
    <property type="entry name" value="HAD superfamily/HAD-like"/>
    <property type="match status" value="2"/>
</dbReference>
<dbReference type="EMBL" id="JAAOYO010000005">
    <property type="protein sequence ID" value="NII42612.1"/>
    <property type="molecule type" value="Genomic_DNA"/>
</dbReference>
<gene>
    <name evidence="1" type="ORF">E9228_003281</name>
</gene>
<dbReference type="InterPro" id="IPR036412">
    <property type="entry name" value="HAD-like_sf"/>
</dbReference>
<sequence>MVLTDLDGVVYRGRNAIPHAVEALTRAATSARVGYITNNASRRPIDVAEHLEQYGLEVTADDVVTSSQAGARLLATLVPEGSRVLVIGGLGLTTIVEQAGFVVTDSADDDPAAVIQGFSPDLGWKQLAEASFALADASVPWVATNMDWSIPVERGIAPGNGTLVAAVHQAVSRMPVVAGKPERPIFDAALARFGGERPLFIGDRLDTDIKGANDAGIPSVLVLTGIDQPKQVLAADQRSRPTYVLRDLRGLHEPYPVTIRSEDADGTRRVTVGESTVTMRGHVVRAEQVGPDEMDLLRAGATAIWDSGLAIYGLDVDPALYGGE</sequence>
<dbReference type="InterPro" id="IPR006357">
    <property type="entry name" value="HAD-SF_hydro_IIA"/>
</dbReference>
<dbReference type="GO" id="GO:0016787">
    <property type="term" value="F:hydrolase activity"/>
    <property type="evidence" value="ECO:0007669"/>
    <property type="project" value="UniProtKB-KW"/>
</dbReference>
<reference evidence="1 2" key="1">
    <citation type="submission" date="2020-03" db="EMBL/GenBank/DDBJ databases">
        <title>Above-ground endophytic microbial communities from plants in different locations in the United States.</title>
        <authorList>
            <person name="Frank C."/>
        </authorList>
    </citation>
    <scope>NUCLEOTIDE SEQUENCE [LARGE SCALE GENOMIC DNA]</scope>
    <source>
        <strain evidence="1 2">WW7</strain>
    </source>
</reference>